<dbReference type="Gene3D" id="1.10.10.10">
    <property type="entry name" value="Winged helix-like DNA-binding domain superfamily/Winged helix DNA-binding domain"/>
    <property type="match status" value="1"/>
</dbReference>
<reference evidence="8 9" key="1">
    <citation type="journal article" date="2015" name="Stand. Genomic Sci.">
        <title>Genomic Encyclopedia of Bacterial and Archaeal Type Strains, Phase III: the genomes of soil and plant-associated and newly described type strains.</title>
        <authorList>
            <person name="Whitman W.B."/>
            <person name="Woyke T."/>
            <person name="Klenk H.P."/>
            <person name="Zhou Y."/>
            <person name="Lilburn T.G."/>
            <person name="Beck B.J."/>
            <person name="De Vos P."/>
            <person name="Vandamme P."/>
            <person name="Eisen J.A."/>
            <person name="Garrity G."/>
            <person name="Hugenholtz P."/>
            <person name="Kyrpides N.C."/>
        </authorList>
    </citation>
    <scope>NUCLEOTIDE SEQUENCE [LARGE SCALE GENOMIC DNA]</scope>
    <source>
        <strain evidence="8 9">CGMCC 1.10685</strain>
    </source>
</reference>
<dbReference type="FunFam" id="1.10.10.10:FF:000001">
    <property type="entry name" value="LysR family transcriptional regulator"/>
    <property type="match status" value="1"/>
</dbReference>
<dbReference type="EMBL" id="CP046904">
    <property type="protein sequence ID" value="QGZ40932.1"/>
    <property type="molecule type" value="Genomic_DNA"/>
</dbReference>
<dbReference type="GO" id="GO:0003700">
    <property type="term" value="F:DNA-binding transcription factor activity"/>
    <property type="evidence" value="ECO:0007669"/>
    <property type="project" value="InterPro"/>
</dbReference>
<reference evidence="8" key="2">
    <citation type="submission" date="2019-07" db="EMBL/GenBank/DDBJ databases">
        <authorList>
            <person name="Whitman W."/>
            <person name="Huntemann M."/>
            <person name="Clum A."/>
            <person name="Pillay M."/>
            <person name="Palaniappan K."/>
            <person name="Varghese N."/>
            <person name="Mikhailova N."/>
            <person name="Stamatis D."/>
            <person name="Reddy T."/>
            <person name="Daum C."/>
            <person name="Shapiro N."/>
            <person name="Ivanova N."/>
            <person name="Kyrpides N."/>
            <person name="Woyke T."/>
        </authorList>
    </citation>
    <scope>NUCLEOTIDE SEQUENCE</scope>
    <source>
        <strain evidence="8">CGMCC 1.10685</strain>
    </source>
</reference>
<keyword evidence="3" id="KW-0238">DNA-binding</keyword>
<dbReference type="EMBL" id="VLKW01000007">
    <property type="protein sequence ID" value="TWI45388.1"/>
    <property type="molecule type" value="Genomic_DNA"/>
</dbReference>
<keyword evidence="4" id="KW-0804">Transcription</keyword>
<protein>
    <submittedName>
        <fullName evidence="7">LysR family transcriptional regulator</fullName>
    </submittedName>
    <submittedName>
        <fullName evidence="8">Transcriptional regulator, LysR family</fullName>
    </submittedName>
</protein>
<evidence type="ECO:0000313" key="7">
    <source>
        <dbReference type="EMBL" id="QGZ40932.1"/>
    </source>
</evidence>
<dbReference type="PRINTS" id="PR00039">
    <property type="entry name" value="HTHLYSR"/>
</dbReference>
<evidence type="ECO:0000256" key="3">
    <source>
        <dbReference type="ARBA" id="ARBA00023125"/>
    </source>
</evidence>
<dbReference type="SUPFAM" id="SSF46785">
    <property type="entry name" value="Winged helix' DNA-binding domain"/>
    <property type="match status" value="1"/>
</dbReference>
<dbReference type="SUPFAM" id="SSF53850">
    <property type="entry name" value="Periplasmic binding protein-like II"/>
    <property type="match status" value="1"/>
</dbReference>
<proteinExistence type="inferred from homology"/>
<dbReference type="Pfam" id="PF03466">
    <property type="entry name" value="LysR_substrate"/>
    <property type="match status" value="1"/>
</dbReference>
<evidence type="ECO:0000313" key="8">
    <source>
        <dbReference type="EMBL" id="TWI45388.1"/>
    </source>
</evidence>
<evidence type="ECO:0000313" key="10">
    <source>
        <dbReference type="Proteomes" id="UP000437862"/>
    </source>
</evidence>
<dbReference type="Gene3D" id="3.40.190.290">
    <property type="match status" value="1"/>
</dbReference>
<dbReference type="Pfam" id="PF00126">
    <property type="entry name" value="HTH_1"/>
    <property type="match status" value="1"/>
</dbReference>
<comment type="similarity">
    <text evidence="1">Belongs to the LysR transcriptional regulatory family.</text>
</comment>
<dbReference type="AlphaFoldDB" id="A0A562PLY7"/>
<dbReference type="InterPro" id="IPR005119">
    <property type="entry name" value="LysR_subst-bd"/>
</dbReference>
<keyword evidence="2" id="KW-0805">Transcription regulation</keyword>
<dbReference type="RefSeq" id="WP_145877840.1">
    <property type="nucleotide sequence ID" value="NZ_CP046904.1"/>
</dbReference>
<evidence type="ECO:0000256" key="5">
    <source>
        <dbReference type="SAM" id="MobiDB-lite"/>
    </source>
</evidence>
<reference evidence="7 10" key="3">
    <citation type="submission" date="2019-12" db="EMBL/GenBank/DDBJ databases">
        <title>Draft Genome Sequences of Six Type Strains of the Genus Massilia.</title>
        <authorList>
            <person name="Miess H."/>
            <person name="Frediansyah A."/>
            <person name="Goeker M."/>
            <person name="Gross H."/>
        </authorList>
    </citation>
    <scope>NUCLEOTIDE SEQUENCE [LARGE SCALE GENOMIC DNA]</scope>
    <source>
        <strain evidence="7 10">DSM 26639</strain>
    </source>
</reference>
<dbReference type="Proteomes" id="UP000437862">
    <property type="component" value="Chromosome"/>
</dbReference>
<name>A0A562PLY7_9BURK</name>
<feature type="domain" description="HTH lysR-type" evidence="6">
    <location>
        <begin position="1"/>
        <end position="61"/>
    </location>
</feature>
<dbReference type="CDD" id="cd08419">
    <property type="entry name" value="PBP2_CbbR_RubisCO_like"/>
    <property type="match status" value="1"/>
</dbReference>
<keyword evidence="10" id="KW-1185">Reference proteome</keyword>
<dbReference type="OrthoDB" id="9785745at2"/>
<evidence type="ECO:0000256" key="4">
    <source>
        <dbReference type="ARBA" id="ARBA00023163"/>
    </source>
</evidence>
<dbReference type="InterPro" id="IPR036388">
    <property type="entry name" value="WH-like_DNA-bd_sf"/>
</dbReference>
<sequence length="332" mass="36526">MRNATLRQLKTFEAVARHLSFSRAAEELHLTQPAVSTQIRTLEGHVGATLFEQLGKKTYLTQAGVELLPYSRAIILQFEEAEAAMAQHRGVSGGRLNVAVISAGDYFFPQLMVAFARRHPGVQLNLTVHNREELLGELAANRTDLAVMVRPPSDADTQNDAFAPHPYVIVAAPDHPLAAHRGQIPLRELVRHPFVVRERGSDTWHSMEDALGHHLAALQVAMEIKSTETIKQAVIAGIGLGFMSAHTIGRELAAGSLVVLPAERFPLMLHWYVVHRREKRLPPVASAFRQFLLEDGAEWIARLIPTSAGDGAQRPLSARTWAAQPPAKPVPL</sequence>
<evidence type="ECO:0000256" key="2">
    <source>
        <dbReference type="ARBA" id="ARBA00023015"/>
    </source>
</evidence>
<dbReference type="InterPro" id="IPR000847">
    <property type="entry name" value="LysR_HTH_N"/>
</dbReference>
<gene>
    <name evidence="7" type="ORF">GO485_18890</name>
    <name evidence="8" type="ORF">IP92_03766</name>
</gene>
<dbReference type="PROSITE" id="PS50931">
    <property type="entry name" value="HTH_LYSR"/>
    <property type="match status" value="1"/>
</dbReference>
<dbReference type="PANTHER" id="PTHR30126:SF5">
    <property type="entry name" value="HTH-TYPE TRANSCRIPTIONAL ACTIVATOR CMPR"/>
    <property type="match status" value="1"/>
</dbReference>
<evidence type="ECO:0000259" key="6">
    <source>
        <dbReference type="PROSITE" id="PS50931"/>
    </source>
</evidence>
<evidence type="ECO:0000256" key="1">
    <source>
        <dbReference type="ARBA" id="ARBA00009437"/>
    </source>
</evidence>
<organism evidence="8 9">
    <name type="scientific">Pseudoduganella flava</name>
    <dbReference type="NCBI Taxonomy" id="871742"/>
    <lineage>
        <taxon>Bacteria</taxon>
        <taxon>Pseudomonadati</taxon>
        <taxon>Pseudomonadota</taxon>
        <taxon>Betaproteobacteria</taxon>
        <taxon>Burkholderiales</taxon>
        <taxon>Oxalobacteraceae</taxon>
        <taxon>Telluria group</taxon>
        <taxon>Pseudoduganella</taxon>
    </lineage>
</organism>
<feature type="region of interest" description="Disordered" evidence="5">
    <location>
        <begin position="311"/>
        <end position="332"/>
    </location>
</feature>
<dbReference type="GO" id="GO:0000976">
    <property type="term" value="F:transcription cis-regulatory region binding"/>
    <property type="evidence" value="ECO:0007669"/>
    <property type="project" value="TreeGrafter"/>
</dbReference>
<dbReference type="Proteomes" id="UP000315112">
    <property type="component" value="Unassembled WGS sequence"/>
</dbReference>
<dbReference type="PANTHER" id="PTHR30126">
    <property type="entry name" value="HTH-TYPE TRANSCRIPTIONAL REGULATOR"/>
    <property type="match status" value="1"/>
</dbReference>
<dbReference type="InterPro" id="IPR036390">
    <property type="entry name" value="WH_DNA-bd_sf"/>
</dbReference>
<accession>A0A562PLY7</accession>
<evidence type="ECO:0000313" key="9">
    <source>
        <dbReference type="Proteomes" id="UP000315112"/>
    </source>
</evidence>